<evidence type="ECO:0000259" key="13">
    <source>
        <dbReference type="PROSITE" id="PS50075"/>
    </source>
</evidence>
<evidence type="ECO:0000259" key="15">
    <source>
        <dbReference type="PROSITE" id="PS52019"/>
    </source>
</evidence>
<dbReference type="PROSITE" id="PS50075">
    <property type="entry name" value="CARRIER"/>
    <property type="match status" value="2"/>
</dbReference>
<evidence type="ECO:0000313" key="17">
    <source>
        <dbReference type="Proteomes" id="UP000294927"/>
    </source>
</evidence>
<dbReference type="InterPro" id="IPR020807">
    <property type="entry name" value="PKS_DH"/>
</dbReference>
<dbReference type="GO" id="GO:0031177">
    <property type="term" value="F:phosphopantetheine binding"/>
    <property type="evidence" value="ECO:0007669"/>
    <property type="project" value="InterPro"/>
</dbReference>
<evidence type="ECO:0000256" key="11">
    <source>
        <dbReference type="ARBA" id="ARBA00066981"/>
    </source>
</evidence>
<dbReference type="SMART" id="SM00822">
    <property type="entry name" value="PKS_KR"/>
    <property type="match status" value="1"/>
</dbReference>
<evidence type="ECO:0000256" key="2">
    <source>
        <dbReference type="ARBA" id="ARBA00022553"/>
    </source>
</evidence>
<feature type="domain" description="Carrier" evidence="13">
    <location>
        <begin position="2939"/>
        <end position="3014"/>
    </location>
</feature>
<dbReference type="OrthoDB" id="9778690at2"/>
<dbReference type="SMART" id="SM00825">
    <property type="entry name" value="PKS_KS"/>
    <property type="match status" value="2"/>
</dbReference>
<evidence type="ECO:0000256" key="8">
    <source>
        <dbReference type="ARBA" id="ARBA00060158"/>
    </source>
</evidence>
<dbReference type="InterPro" id="IPR020843">
    <property type="entry name" value="ER"/>
</dbReference>
<dbReference type="Pfam" id="PF00109">
    <property type="entry name" value="ketoacyl-synt"/>
    <property type="match status" value="2"/>
</dbReference>
<evidence type="ECO:0000256" key="3">
    <source>
        <dbReference type="ARBA" id="ARBA00022679"/>
    </source>
</evidence>
<evidence type="ECO:0000256" key="4">
    <source>
        <dbReference type="ARBA" id="ARBA00022737"/>
    </source>
</evidence>
<feature type="active site" description="Proton donor; for dehydratase activity" evidence="12">
    <location>
        <position position="2068"/>
    </location>
</feature>
<evidence type="ECO:0000256" key="7">
    <source>
        <dbReference type="ARBA" id="ARBA00052442"/>
    </source>
</evidence>
<evidence type="ECO:0000256" key="6">
    <source>
        <dbReference type="ARBA" id="ARBA00023315"/>
    </source>
</evidence>
<dbReference type="InterPro" id="IPR013154">
    <property type="entry name" value="ADH-like_N"/>
</dbReference>
<keyword evidence="4" id="KW-0677">Repeat</keyword>
<dbReference type="GO" id="GO:0004312">
    <property type="term" value="F:fatty acid synthase activity"/>
    <property type="evidence" value="ECO:0007669"/>
    <property type="project" value="TreeGrafter"/>
</dbReference>
<dbReference type="CDD" id="cd00833">
    <property type="entry name" value="PKS"/>
    <property type="match status" value="2"/>
</dbReference>
<evidence type="ECO:0000256" key="12">
    <source>
        <dbReference type="PROSITE-ProRule" id="PRU01363"/>
    </source>
</evidence>
<dbReference type="SUPFAM" id="SSF55048">
    <property type="entry name" value="Probable ACP-binding domain of malonyl-CoA ACP transacylase"/>
    <property type="match status" value="2"/>
</dbReference>
<dbReference type="Pfam" id="PF02801">
    <property type="entry name" value="Ketoacyl-synt_C"/>
    <property type="match status" value="2"/>
</dbReference>
<dbReference type="InterPro" id="IPR057326">
    <property type="entry name" value="KR_dom"/>
</dbReference>
<comment type="subunit">
    <text evidence="10">Homodimer. Erythronolide synthase is composed of EryAI, EryAII and EryAIII multimodular (2 modules) polypeptides each coding for a functional synthase subunit which participates in 2 of the six FAS-like elongation steps required for formation of the polyketide. Module 1, 2, 3, 4, 5, and 6 participating in biosynthesis steps 1, 2, 3, 4, 5, and 6, respectively.</text>
</comment>
<feature type="domain" description="Ketosynthase family 3 (KS3)" evidence="14">
    <location>
        <begin position="1011"/>
        <end position="1423"/>
    </location>
</feature>
<accession>A0A4R7VFT2</accession>
<keyword evidence="2" id="KW-0597">Phosphoprotein</keyword>
<dbReference type="Pfam" id="PF14765">
    <property type="entry name" value="PS-DH"/>
    <property type="match status" value="1"/>
</dbReference>
<dbReference type="PROSITE" id="PS52004">
    <property type="entry name" value="KS3_2"/>
    <property type="match status" value="2"/>
</dbReference>
<dbReference type="InterPro" id="IPR016036">
    <property type="entry name" value="Malonyl_transacylase_ACP-bd"/>
</dbReference>
<dbReference type="SMART" id="SM00827">
    <property type="entry name" value="PKS_AT"/>
    <property type="match status" value="2"/>
</dbReference>
<dbReference type="InterPro" id="IPR016039">
    <property type="entry name" value="Thiolase-like"/>
</dbReference>
<dbReference type="InterPro" id="IPR049552">
    <property type="entry name" value="PKS_DH_N"/>
</dbReference>
<dbReference type="InterPro" id="IPR049900">
    <property type="entry name" value="PKS_mFAS_DH"/>
</dbReference>
<evidence type="ECO:0000256" key="9">
    <source>
        <dbReference type="ARBA" id="ARBA00060622"/>
    </source>
</evidence>
<dbReference type="Pfam" id="PF00550">
    <property type="entry name" value="PP-binding"/>
    <property type="match status" value="2"/>
</dbReference>
<evidence type="ECO:0000256" key="1">
    <source>
        <dbReference type="ARBA" id="ARBA00022450"/>
    </source>
</evidence>
<feature type="domain" description="Ketosynthase family 3 (KS3)" evidence="14">
    <location>
        <begin position="35"/>
        <end position="451"/>
    </location>
</feature>
<dbReference type="FunFam" id="3.40.366.10:FF:000002">
    <property type="entry name" value="Probable polyketide synthase 2"/>
    <property type="match status" value="1"/>
</dbReference>
<dbReference type="Gene3D" id="3.40.366.10">
    <property type="entry name" value="Malonyl-Coenzyme A Acyl Carrier Protein, domain 2"/>
    <property type="match status" value="2"/>
</dbReference>
<dbReference type="Pfam" id="PF08659">
    <property type="entry name" value="KR"/>
    <property type="match status" value="1"/>
</dbReference>
<keyword evidence="17" id="KW-1185">Reference proteome</keyword>
<dbReference type="InterPro" id="IPR011032">
    <property type="entry name" value="GroES-like_sf"/>
</dbReference>
<dbReference type="GO" id="GO:0006633">
    <property type="term" value="P:fatty acid biosynthetic process"/>
    <property type="evidence" value="ECO:0007669"/>
    <property type="project" value="InterPro"/>
</dbReference>
<dbReference type="InterPro" id="IPR013968">
    <property type="entry name" value="PKS_KR"/>
</dbReference>
<dbReference type="EC" id="2.3.1.94" evidence="11"/>
<dbReference type="Proteomes" id="UP000294927">
    <property type="component" value="Unassembled WGS sequence"/>
</dbReference>
<dbReference type="PROSITE" id="PS00606">
    <property type="entry name" value="KS3_1"/>
    <property type="match status" value="2"/>
</dbReference>
<dbReference type="Pfam" id="PF21089">
    <property type="entry name" value="PKS_DH_N"/>
    <property type="match status" value="1"/>
</dbReference>
<dbReference type="InterPro" id="IPR042104">
    <property type="entry name" value="PKS_dehydratase_sf"/>
</dbReference>
<dbReference type="InterPro" id="IPR050091">
    <property type="entry name" value="PKS_NRPS_Biosynth_Enz"/>
</dbReference>
<organism evidence="16 17">
    <name type="scientific">Actinophytocola oryzae</name>
    <dbReference type="NCBI Taxonomy" id="502181"/>
    <lineage>
        <taxon>Bacteria</taxon>
        <taxon>Bacillati</taxon>
        <taxon>Actinomycetota</taxon>
        <taxon>Actinomycetes</taxon>
        <taxon>Pseudonocardiales</taxon>
        <taxon>Pseudonocardiaceae</taxon>
    </lineage>
</organism>
<dbReference type="GO" id="GO:0004315">
    <property type="term" value="F:3-oxoacyl-[acyl-carrier-protein] synthase activity"/>
    <property type="evidence" value="ECO:0007669"/>
    <property type="project" value="InterPro"/>
</dbReference>
<comment type="catalytic activity">
    <reaction evidence="7">
        <text>6 (S)-methylmalonyl-CoA + propanoyl-CoA + 6 NADPH + 12 H(+) = 6-deoxyerythronolide B + 6 CO2 + 6 NADP(+) + 7 CoA + H2O</text>
        <dbReference type="Rhea" id="RHEA:23068"/>
        <dbReference type="ChEBI" id="CHEBI:15377"/>
        <dbReference type="ChEBI" id="CHEBI:15378"/>
        <dbReference type="ChEBI" id="CHEBI:16089"/>
        <dbReference type="ChEBI" id="CHEBI:16526"/>
        <dbReference type="ChEBI" id="CHEBI:57287"/>
        <dbReference type="ChEBI" id="CHEBI:57327"/>
        <dbReference type="ChEBI" id="CHEBI:57392"/>
        <dbReference type="ChEBI" id="CHEBI:57783"/>
        <dbReference type="ChEBI" id="CHEBI:58349"/>
        <dbReference type="EC" id="2.3.1.94"/>
    </reaction>
</comment>
<dbReference type="Pfam" id="PF00698">
    <property type="entry name" value="Acyl_transf_1"/>
    <property type="match status" value="2"/>
</dbReference>
<keyword evidence="6" id="KW-0012">Acyltransferase</keyword>
<evidence type="ECO:0000313" key="16">
    <source>
        <dbReference type="EMBL" id="TDV47977.1"/>
    </source>
</evidence>
<dbReference type="InterPro" id="IPR020806">
    <property type="entry name" value="PKS_PP-bd"/>
</dbReference>
<keyword evidence="1" id="KW-0596">Phosphopantetheine</keyword>
<comment type="pathway">
    <text evidence="9">Antibiotic biosynthesis; erythromycin biosynthesis.</text>
</comment>
<dbReference type="EMBL" id="SOCP01000009">
    <property type="protein sequence ID" value="TDV47977.1"/>
    <property type="molecule type" value="Genomic_DNA"/>
</dbReference>
<dbReference type="Gene3D" id="3.40.47.10">
    <property type="match status" value="2"/>
</dbReference>
<dbReference type="FunFam" id="3.40.50.720:FF:000209">
    <property type="entry name" value="Polyketide synthase Pks12"/>
    <property type="match status" value="1"/>
</dbReference>
<dbReference type="SUPFAM" id="SSF50129">
    <property type="entry name" value="GroES-like"/>
    <property type="match status" value="1"/>
</dbReference>
<dbReference type="FunFam" id="3.40.47.10:FF:000019">
    <property type="entry name" value="Polyketide synthase type I"/>
    <property type="match status" value="2"/>
</dbReference>
<dbReference type="InterPro" id="IPR036291">
    <property type="entry name" value="NAD(P)-bd_dom_sf"/>
</dbReference>
<dbReference type="SMART" id="SM01294">
    <property type="entry name" value="PKS_PP_betabranch"/>
    <property type="match status" value="2"/>
</dbReference>
<feature type="region of interest" description="N-terminal hotdog fold" evidence="12">
    <location>
        <begin position="1874"/>
        <end position="1996"/>
    </location>
</feature>
<dbReference type="Gene3D" id="3.30.70.3290">
    <property type="match status" value="2"/>
</dbReference>
<dbReference type="Gene3D" id="3.10.129.110">
    <property type="entry name" value="Polyketide synthase dehydratase"/>
    <property type="match status" value="1"/>
</dbReference>
<dbReference type="CDD" id="cd08956">
    <property type="entry name" value="KR_3_FAS_SDR_x"/>
    <property type="match status" value="1"/>
</dbReference>
<protein>
    <recommendedName>
        <fullName evidence="11">6-deoxyerythronolide-B synthase</fullName>
        <ecNumber evidence="11">2.3.1.94</ecNumber>
    </recommendedName>
</protein>
<dbReference type="InterPro" id="IPR036736">
    <property type="entry name" value="ACP-like_sf"/>
</dbReference>
<feature type="domain" description="Carrier" evidence="13">
    <location>
        <begin position="918"/>
        <end position="993"/>
    </location>
</feature>
<dbReference type="InterPro" id="IPR009081">
    <property type="entry name" value="PP-bd_ACP"/>
</dbReference>
<feature type="domain" description="PKS/mFAS DH" evidence="15">
    <location>
        <begin position="1874"/>
        <end position="2144"/>
    </location>
</feature>
<dbReference type="InterPro" id="IPR014030">
    <property type="entry name" value="Ketoacyl_synth_N"/>
</dbReference>
<evidence type="ECO:0000256" key="10">
    <source>
        <dbReference type="ARBA" id="ARBA00063272"/>
    </source>
</evidence>
<dbReference type="Gene3D" id="3.40.50.720">
    <property type="entry name" value="NAD(P)-binding Rossmann-like Domain"/>
    <property type="match status" value="2"/>
</dbReference>
<gene>
    <name evidence="16" type="ORF">CLV71_109214</name>
</gene>
<dbReference type="SMART" id="SM00829">
    <property type="entry name" value="PKS_ER"/>
    <property type="match status" value="1"/>
</dbReference>
<keyword evidence="3 16" id="KW-0808">Transferase</keyword>
<sequence>MSTAPTDKLVEAFRAALKEISVLRRQNRRLAASMAEPVAVVGMGCRLPGGVTSPEELWDLVSAGRDAVGPYPEDRGWDPEELAVGPTREGGFVTGVADFDADFFGLSPREALAMDPQQRLLLETTWEAVERAGIDPHSLRGSRTGVFVGTNGQEYLDLLTAAGEGDSAHAGTGNAASVVSGRLAYTFGLEGPAVTVDTACSSSLVAVHLAVKALRAGECALAVAGGVTVMSRPTAFVLYGRQGAVAADGRCKAFAEGADGVGWAEGAGVLLLERLSDARREGHPVLAVVRGSAVNSDGASNGITAPSGPAQRKVIRQALADARLEPGEVDVLEAHGTGTSLGDPIEAQAVLATYGQGREVPLLIGSVKSNLGHPQAAAGVAGVIKVVEALRHGHVPATLHAERTTSRVDWSAGAVEPVTAPRPWPEVDRPRRAAVSSFGVSGTNAHVVLEQAPEPEPVPQAAPVAEPVPYVLTAHDRAALSAQAGALVGDWSADVAFSLVTGRARLGERAVALDHDALAALAAGRPAPGLVTGTAGTEGADRPVFVFPGQGAQWAGMGARLLDASPVFAAAIDECAAALAGHVDWSLTDVLRQTPGAPGLDRIDVVQPASFAVMVALAALWRAHGVEPAAVVGHSQGEVAAACVAGALTLADAARVVARRARVIGRSLSGRGGMLSVALPAGEVTDRLGAGVSVAAVNGPASVVLSGEPAALDALAAELAGEGVRVRRLPVDYASHSAHVDAVRAELSAELAGVTPTPALIPFHSTVTGEPAGTGDGDLGADYWFANLRSTVRFDEAVRALAARGHRVFVEVSTHPVLTAAVVDTLGEDAAAVGTLRRDDGGLDRFRLALGEAFTVGVPVDWTTVFAGTGARRVELPTYPFQRRRYWPETGPVRAERPATPATPADPLAALPRPEAERALLTLVRETAAAVLGHGDTSRVGPDQGFADLGFDSLTGVELRNRLRGATGAALPTATVFDHPTPARLAGHLADLLLDPAATPEGATTATVEPGEPIAIVGMACRYPGGVADPDDLWRLVAQGRDAIAGFPTDRGWDLDALRTTSATAEGGFLADVASFDADFFGISPREALAMDPQQRLLLEVAWESLERAGIDAVALRGGDTGVFVGAVGTDYRPPADVRGHHLAGTVASVLSGRVSYALGLEGPSVTVDTACSSSLVALHWAGQALRSGECSLALAGGVMVMSSPDAFTGFTAQGGLAAGGRCRSFADSAEGTGWSEGVGVLVLERLSDARRNGHEVLAVVRGSAVNSDGASNGLTAPNGPSQQRVIRSALASAGLTPADVDVVEAHGTGTVLGDPIEAEALLATYGQDRSVPLLLGSVKSNLGHAQAAAGVAGIIKVVQAMRHGTVPASLHAEVPSTRVDWSAGAVSLVTEPVSWPETGRARRAGVSSFGASGTNVHVIVEQAPEVPAAEPAAPYVATALPVLLSAPDPDALRAQAASLAATPGGLGDLALSTATTRAHLPHRAVVVAADRDGLAAGLAALAEGRAAPGVVTGHAGDGVPVFVFAGQGAQRAGMGRDLAARFPVFAAAYTEVLAALDAELGRSLRAVIDGGELLDETEFTQPALFAFEVALFGLLASWGVRPEFLVGHSVGEVAAAHVAGVLTLADACTLVTARARLMGALPVGGAMLSVRAAESDVVPFLADGVVVAAVNGPAAVVVAGPEAGVDATERRLVDAGHRTRPLRVSHAFHSPLMEPMLDEFRQVLAGIAFGEPTIPLISTVTGEQARMDSAEYWVEQVRRPVRFADAVATAVARGATVVVEVGPDGSLSSAGDVDAVPLCRTRRDTATDEETEVVTALARLHTLGSPVDWREVLAGTGARRIDLPTYPFRRQRFWPSRFADVEVDAVGIGDTGHPLVGAAVPLPATGGLLLTGRLATHTHPWLADHRVGDTILLPGTAFLDLAVRAGDEVGLGRVRELTIERPLVLPESGGVRLQVVLGEPDADGDRTVAVFSAATEARAWVRHAGGVLTTADPADTPAGDTVWPPRDAEPVPLDGFYERLAAAGFRYGPAFRALSAVWRQGDDVLAEVALPEGESATGFGLHPALLDAALHAAAFTHPGGDPARLPFAWEGVTLQAGGATTLRVRLRSAGPEAVRMVLTDVAGAPVASVDSLVLRPAATADLTAGPDPAEALFTVAWVVPETTGAAPAELALVGEDVFALGLPQVTDPVAPYTVLAVPATDDATPRVLDAVRDWVGRDTAAHARLVVVTSGAVAAAPGDALPGLAAAPVWGLVRALQWEEPERLVLVDLDEPSPTALTAALAVGEPQVAVRRGGVLVPRLTRQAGEIVEVPACGVGDTLEPATVRSAAAVEVTLGAGDGWRLAATGSGTVDGLVAVPAPAGQPGPGEVLLGMRAAGVNFRDVLSTLGMAAGAEPGPLGVEGAGVVLATGPGVTDLVPGDRVMGLPAGAFAPTLTVDRRVVTRVPAGWSLADAATVPMAYLTAYYALVDLTRLTPGESVLVHAGAGGVGMAAIRLAHHLGATVYATASPAKWGALRALGLPPERIASSRTPEFADRFRAATGGRGVDVVLNSLAGELTDASLDLLAPGGRFAELGKSDLRDPAALPDISYRAFDLVEAGADRIAEMLAALVDLAALGVVLPLPVTTWDVRHAPSAFRHLREARHVGKVVLTIPAPWRRDGTVLITGGTGGLGAALARHLVTEHGATRLLLLGRRGPDAPGADELAADLRELGAHVTIAACDVSRADQVADVLAAVPAEHPLTAVVHAAGVVDDGVLATLTPERLAAVAAPKSDAALVLHELTRDADLAAFVGYSSVVGTVGGPGQAAYAAANAGLDALLAHRARLGSPATALRWGPWTGDTGMTAALTGTDTRRAARAGTIALTTAEGLALFDAALARADPAPVPVRFDLPTLRADADLPPLLRSVVAGPARRVAAGANGSGPSLVDRLCAQGPGERRRTLLGYVREQVAAVLGHGSADAVDPGRGFTDLGFDSLTVVELRNRLAAGTGLRLAPTVVFDHPTATRLTGHLLDRLGPVLTPAADTAAVLAELETVVAEDLAADTRAEFAVRLRVLLDRLEPPEPAGSDSAEDGFADGFVDGIADASDDDIFEFIDRELRGS</sequence>
<dbReference type="Pfam" id="PF16197">
    <property type="entry name" value="KAsynt_C_assoc"/>
    <property type="match status" value="2"/>
</dbReference>
<dbReference type="PANTHER" id="PTHR43775">
    <property type="entry name" value="FATTY ACID SYNTHASE"/>
    <property type="match status" value="1"/>
</dbReference>
<dbReference type="SMART" id="SM00823">
    <property type="entry name" value="PKS_PP"/>
    <property type="match status" value="2"/>
</dbReference>
<dbReference type="Gene3D" id="1.10.1200.10">
    <property type="entry name" value="ACP-like"/>
    <property type="match status" value="2"/>
</dbReference>
<name>A0A4R7VFT2_9PSEU</name>
<dbReference type="SUPFAM" id="SSF51735">
    <property type="entry name" value="NAD(P)-binding Rossmann-fold domains"/>
    <property type="match status" value="3"/>
</dbReference>
<dbReference type="InterPro" id="IPR032821">
    <property type="entry name" value="PKS_assoc"/>
</dbReference>
<dbReference type="InterPro" id="IPR014031">
    <property type="entry name" value="Ketoacyl_synth_C"/>
</dbReference>
<reference evidence="16 17" key="1">
    <citation type="submission" date="2019-03" db="EMBL/GenBank/DDBJ databases">
        <title>Genomic Encyclopedia of Archaeal and Bacterial Type Strains, Phase II (KMG-II): from individual species to whole genera.</title>
        <authorList>
            <person name="Goeker M."/>
        </authorList>
    </citation>
    <scope>NUCLEOTIDE SEQUENCE [LARGE SCALE GENOMIC DNA]</scope>
    <source>
        <strain evidence="16 17">DSM 45499</strain>
    </source>
</reference>
<feature type="region of interest" description="C-terminal hotdog fold" evidence="12">
    <location>
        <begin position="2009"/>
        <end position="2144"/>
    </location>
</feature>
<dbReference type="SUPFAM" id="SSF47336">
    <property type="entry name" value="ACP-like"/>
    <property type="match status" value="2"/>
</dbReference>
<evidence type="ECO:0000259" key="14">
    <source>
        <dbReference type="PROSITE" id="PS52004"/>
    </source>
</evidence>
<comment type="caution">
    <text evidence="16">The sequence shown here is derived from an EMBL/GenBank/DDBJ whole genome shotgun (WGS) entry which is preliminary data.</text>
</comment>
<dbReference type="FunFam" id="1.10.1200.10:FF:000007">
    <property type="entry name" value="Probable polyketide synthase pks17"/>
    <property type="match status" value="2"/>
</dbReference>
<dbReference type="Pfam" id="PF08240">
    <property type="entry name" value="ADH_N"/>
    <property type="match status" value="1"/>
</dbReference>
<dbReference type="Pfam" id="PF13602">
    <property type="entry name" value="ADH_zinc_N_2"/>
    <property type="match status" value="1"/>
</dbReference>
<evidence type="ECO:0000256" key="5">
    <source>
        <dbReference type="ARBA" id="ARBA00023268"/>
    </source>
</evidence>
<dbReference type="SMART" id="SM00826">
    <property type="entry name" value="PKS_DH"/>
    <property type="match status" value="1"/>
</dbReference>
<dbReference type="InterPro" id="IPR014043">
    <property type="entry name" value="Acyl_transferase_dom"/>
</dbReference>
<dbReference type="InterPro" id="IPR018201">
    <property type="entry name" value="Ketoacyl_synth_AS"/>
</dbReference>
<keyword evidence="5" id="KW-0511">Multifunctional enzyme</keyword>
<dbReference type="Gene3D" id="3.90.180.10">
    <property type="entry name" value="Medium-chain alcohol dehydrogenases, catalytic domain"/>
    <property type="match status" value="1"/>
</dbReference>
<dbReference type="PROSITE" id="PS52019">
    <property type="entry name" value="PKS_MFAS_DH"/>
    <property type="match status" value="1"/>
</dbReference>
<dbReference type="InterPro" id="IPR016035">
    <property type="entry name" value="Acyl_Trfase/lysoPLipase"/>
</dbReference>
<dbReference type="SUPFAM" id="SSF53901">
    <property type="entry name" value="Thiolase-like"/>
    <property type="match status" value="2"/>
</dbReference>
<dbReference type="CDD" id="cd05195">
    <property type="entry name" value="enoyl_red"/>
    <property type="match status" value="1"/>
</dbReference>
<dbReference type="GO" id="GO:0016491">
    <property type="term" value="F:oxidoreductase activity"/>
    <property type="evidence" value="ECO:0007669"/>
    <property type="project" value="InterPro"/>
</dbReference>
<comment type="function">
    <text evidence="8">Involved in the biosynthesis of antibiotic erythromycin via the biosynthesis of its aglycone precursor, 6-deoxyerythronolide B (6-dEB).</text>
</comment>
<dbReference type="InterPro" id="IPR049551">
    <property type="entry name" value="PKS_DH_C"/>
</dbReference>
<dbReference type="SUPFAM" id="SSF52151">
    <property type="entry name" value="FabD/lysophospholipase-like"/>
    <property type="match status" value="2"/>
</dbReference>
<dbReference type="InterPro" id="IPR006162">
    <property type="entry name" value="Ppantetheine_attach_site"/>
</dbReference>
<proteinExistence type="predicted"/>
<dbReference type="PROSITE" id="PS00012">
    <property type="entry name" value="PHOSPHOPANTETHEINE"/>
    <property type="match status" value="2"/>
</dbReference>
<feature type="active site" description="Proton acceptor; for dehydratase activity" evidence="12">
    <location>
        <position position="1906"/>
    </location>
</feature>
<dbReference type="InterPro" id="IPR020841">
    <property type="entry name" value="PKS_Beta-ketoAc_synthase_dom"/>
</dbReference>
<dbReference type="GO" id="GO:0047879">
    <property type="term" value="F:erythronolide synthase activity"/>
    <property type="evidence" value="ECO:0007669"/>
    <property type="project" value="UniProtKB-EC"/>
</dbReference>
<dbReference type="PANTHER" id="PTHR43775:SF51">
    <property type="entry name" value="INACTIVE PHENOLPHTHIOCEROL SYNTHESIS POLYKETIDE SYNTHASE TYPE I PKS1-RELATED"/>
    <property type="match status" value="1"/>
</dbReference>
<dbReference type="InterPro" id="IPR001227">
    <property type="entry name" value="Ac_transferase_dom_sf"/>
</dbReference>